<dbReference type="Proteomes" id="UP000199205">
    <property type="component" value="Unassembled WGS sequence"/>
</dbReference>
<organism evidence="2 3">
    <name type="scientific">Rhizobium lusitanum</name>
    <dbReference type="NCBI Taxonomy" id="293958"/>
    <lineage>
        <taxon>Bacteria</taxon>
        <taxon>Pseudomonadati</taxon>
        <taxon>Pseudomonadota</taxon>
        <taxon>Alphaproteobacteria</taxon>
        <taxon>Hyphomicrobiales</taxon>
        <taxon>Rhizobiaceae</taxon>
        <taxon>Rhizobium/Agrobacterium group</taxon>
        <taxon>Rhizobium</taxon>
    </lineage>
</organism>
<dbReference type="NCBIfam" id="NF010417">
    <property type="entry name" value="PRK13843.1"/>
    <property type="match status" value="1"/>
</dbReference>
<dbReference type="OrthoDB" id="8251053at2"/>
<feature type="region of interest" description="Disordered" evidence="1">
    <location>
        <begin position="149"/>
        <end position="205"/>
    </location>
</feature>
<reference evidence="2 3" key="1">
    <citation type="submission" date="2016-08" db="EMBL/GenBank/DDBJ databases">
        <authorList>
            <person name="Seilhamer J.J."/>
        </authorList>
    </citation>
    <scope>NUCLEOTIDE SEQUENCE [LARGE SCALE GENOMIC DNA]</scope>
    <source>
        <strain evidence="2 3">P1-7</strain>
    </source>
</reference>
<gene>
    <name evidence="2" type="ORF">GA0061101_111151</name>
</gene>
<evidence type="ECO:0000313" key="2">
    <source>
        <dbReference type="EMBL" id="SCB39285.1"/>
    </source>
</evidence>
<dbReference type="EMBL" id="FMAF01000011">
    <property type="protein sequence ID" value="SCB39285.1"/>
    <property type="molecule type" value="Genomic_DNA"/>
</dbReference>
<protein>
    <submittedName>
        <fullName evidence="2">TraH_2 protein</fullName>
    </submittedName>
</protein>
<dbReference type="RefSeq" id="WP_028753557.1">
    <property type="nucleotide sequence ID" value="NZ_FMAF01000011.1"/>
</dbReference>
<dbReference type="AlphaFoldDB" id="A0A1C3WHA1"/>
<evidence type="ECO:0000256" key="1">
    <source>
        <dbReference type="SAM" id="MobiDB-lite"/>
    </source>
</evidence>
<evidence type="ECO:0000313" key="3">
    <source>
        <dbReference type="Proteomes" id="UP000199205"/>
    </source>
</evidence>
<name>A0A1C3WHA1_9HYPH</name>
<dbReference type="Pfam" id="PF06871">
    <property type="entry name" value="TraH_2"/>
    <property type="match status" value="1"/>
</dbReference>
<proteinExistence type="predicted"/>
<accession>A0A1C3WHA1</accession>
<dbReference type="InterPro" id="IPR010680">
    <property type="entry name" value="TraH_2"/>
</dbReference>
<sequence length="205" mass="21738">MLDAALIQKCADPSLKAAIVEQFVAAAGSNDPLAVTVKSGGRLILVPKAKTSDEAMAIVRQYVGQAVVRVGLTQFPAGVGIKDVADLKPDLLDSCENLRKGTAMFAKVLRIVAKWYGNPKSDEVFPQIFEDAVYAWKTGEFEGVSVFQAPDPGGSVVNQREPIDSGGTDDAPHDASLPTDAEPQDEREVGAAGMRIDLSRIGGQK</sequence>